<keyword evidence="2" id="KW-1185">Reference proteome</keyword>
<evidence type="ECO:0000313" key="2">
    <source>
        <dbReference type="Proteomes" id="UP000623467"/>
    </source>
</evidence>
<name>A0A8H6ZG67_9AGAR</name>
<organism evidence="1 2">
    <name type="scientific">Mycena sanguinolenta</name>
    <dbReference type="NCBI Taxonomy" id="230812"/>
    <lineage>
        <taxon>Eukaryota</taxon>
        <taxon>Fungi</taxon>
        <taxon>Dikarya</taxon>
        <taxon>Basidiomycota</taxon>
        <taxon>Agaricomycotina</taxon>
        <taxon>Agaricomycetes</taxon>
        <taxon>Agaricomycetidae</taxon>
        <taxon>Agaricales</taxon>
        <taxon>Marasmiineae</taxon>
        <taxon>Mycenaceae</taxon>
        <taxon>Mycena</taxon>
    </lineage>
</organism>
<protein>
    <submittedName>
        <fullName evidence="1">Uncharacterized protein</fullName>
    </submittedName>
</protein>
<dbReference type="EMBL" id="JACAZH010000002">
    <property type="protein sequence ID" value="KAF7375035.1"/>
    <property type="molecule type" value="Genomic_DNA"/>
</dbReference>
<comment type="caution">
    <text evidence="1">The sequence shown here is derived from an EMBL/GenBank/DDBJ whole genome shotgun (WGS) entry which is preliminary data.</text>
</comment>
<sequence length="348" mass="39237">MGGSAFSAILPASAFPRIPPEVYHALKARLTPRLQSLYSIVSTPYEAPEKADHGDLDFLVCGPLDSAIMEVPHSDMQALLNATHVVPMLGNRTSSYALRIEHGEWAALGHGPEEEEARRQAKADGQDEMFSQVDVHIPHPPHPPFDLCDDMGEIMQYIGLSMSRWEAGFQTKREIFEWVATSSLFDPARFKTEGQGIKKVKPERKMYAQFVEWVKEQQQHETGGDAGTRGMEKEEQIQHALKYFGKKEEWDVIEREVTDKARLKEGFSGTKVREWARLPVEQWKDLKNIMDEVRASVGGEPGILKILNEQGEEGIKEQVLWAKEKLGVTVVEKDVSEVTTTLEEVTIN</sequence>
<reference evidence="1" key="1">
    <citation type="submission" date="2020-05" db="EMBL/GenBank/DDBJ databases">
        <title>Mycena genomes resolve the evolution of fungal bioluminescence.</title>
        <authorList>
            <person name="Tsai I.J."/>
        </authorList>
    </citation>
    <scope>NUCLEOTIDE SEQUENCE</scope>
    <source>
        <strain evidence="1">160909Yilan</strain>
    </source>
</reference>
<accession>A0A8H6ZG67</accession>
<dbReference type="Proteomes" id="UP000623467">
    <property type="component" value="Unassembled WGS sequence"/>
</dbReference>
<gene>
    <name evidence="1" type="ORF">MSAN_00389600</name>
</gene>
<proteinExistence type="predicted"/>
<dbReference type="OrthoDB" id="4708870at2759"/>
<evidence type="ECO:0000313" key="1">
    <source>
        <dbReference type="EMBL" id="KAF7375035.1"/>
    </source>
</evidence>
<dbReference type="AlphaFoldDB" id="A0A8H6ZG67"/>